<dbReference type="EMBL" id="KN838581">
    <property type="protein sequence ID" value="KIK03345.1"/>
    <property type="molecule type" value="Genomic_DNA"/>
</dbReference>
<keyword evidence="3" id="KW-1185">Reference proteome</keyword>
<reference evidence="2 3" key="1">
    <citation type="submission" date="2014-04" db="EMBL/GenBank/DDBJ databases">
        <authorList>
            <consortium name="DOE Joint Genome Institute"/>
            <person name="Kuo A."/>
            <person name="Kohler A."/>
            <person name="Nagy L.G."/>
            <person name="Floudas D."/>
            <person name="Copeland A."/>
            <person name="Barry K.W."/>
            <person name="Cichocki N."/>
            <person name="Veneault-Fourrey C."/>
            <person name="LaButti K."/>
            <person name="Lindquist E.A."/>
            <person name="Lipzen A."/>
            <person name="Lundell T."/>
            <person name="Morin E."/>
            <person name="Murat C."/>
            <person name="Sun H."/>
            <person name="Tunlid A."/>
            <person name="Henrissat B."/>
            <person name="Grigoriev I.V."/>
            <person name="Hibbett D.S."/>
            <person name="Martin F."/>
            <person name="Nordberg H.P."/>
            <person name="Cantor M.N."/>
            <person name="Hua S.X."/>
        </authorList>
    </citation>
    <scope>NUCLEOTIDE SEQUENCE [LARGE SCALE GENOMIC DNA]</scope>
    <source>
        <strain evidence="2 3">LaAM-08-1</strain>
    </source>
</reference>
<feature type="region of interest" description="Disordered" evidence="1">
    <location>
        <begin position="1"/>
        <end position="21"/>
    </location>
</feature>
<evidence type="ECO:0000313" key="3">
    <source>
        <dbReference type="Proteomes" id="UP000054477"/>
    </source>
</evidence>
<evidence type="ECO:0000313" key="2">
    <source>
        <dbReference type="EMBL" id="KIK03345.1"/>
    </source>
</evidence>
<reference evidence="3" key="2">
    <citation type="submission" date="2015-01" db="EMBL/GenBank/DDBJ databases">
        <title>Evolutionary Origins and Diversification of the Mycorrhizal Mutualists.</title>
        <authorList>
            <consortium name="DOE Joint Genome Institute"/>
            <consortium name="Mycorrhizal Genomics Consortium"/>
            <person name="Kohler A."/>
            <person name="Kuo A."/>
            <person name="Nagy L.G."/>
            <person name="Floudas D."/>
            <person name="Copeland A."/>
            <person name="Barry K.W."/>
            <person name="Cichocki N."/>
            <person name="Veneault-Fourrey C."/>
            <person name="LaButti K."/>
            <person name="Lindquist E.A."/>
            <person name="Lipzen A."/>
            <person name="Lundell T."/>
            <person name="Morin E."/>
            <person name="Murat C."/>
            <person name="Riley R."/>
            <person name="Ohm R."/>
            <person name="Sun H."/>
            <person name="Tunlid A."/>
            <person name="Henrissat B."/>
            <person name="Grigoriev I.V."/>
            <person name="Hibbett D.S."/>
            <person name="Martin F."/>
        </authorList>
    </citation>
    <scope>NUCLEOTIDE SEQUENCE [LARGE SCALE GENOMIC DNA]</scope>
    <source>
        <strain evidence="3">LaAM-08-1</strain>
    </source>
</reference>
<proteinExistence type="predicted"/>
<evidence type="ECO:0000256" key="1">
    <source>
        <dbReference type="SAM" id="MobiDB-lite"/>
    </source>
</evidence>
<protein>
    <submittedName>
        <fullName evidence="2">Uncharacterized protein</fullName>
    </submittedName>
</protein>
<organism evidence="2 3">
    <name type="scientific">Laccaria amethystina LaAM-08-1</name>
    <dbReference type="NCBI Taxonomy" id="1095629"/>
    <lineage>
        <taxon>Eukaryota</taxon>
        <taxon>Fungi</taxon>
        <taxon>Dikarya</taxon>
        <taxon>Basidiomycota</taxon>
        <taxon>Agaricomycotina</taxon>
        <taxon>Agaricomycetes</taxon>
        <taxon>Agaricomycetidae</taxon>
        <taxon>Agaricales</taxon>
        <taxon>Agaricineae</taxon>
        <taxon>Hydnangiaceae</taxon>
        <taxon>Laccaria</taxon>
    </lineage>
</organism>
<dbReference type="Proteomes" id="UP000054477">
    <property type="component" value="Unassembled WGS sequence"/>
</dbReference>
<sequence length="94" mass="10878">MPDQSPTLPTEHFSRLEGLKRQSDQLAGLSAMLRERSEGCELGRDSYDARKAKGVDKRSREQDREEVQEQLEKIMSKLDEQKSRRSQEEKTLGQ</sequence>
<feature type="compositionally biased region" description="Basic and acidic residues" evidence="1">
    <location>
        <begin position="12"/>
        <end position="21"/>
    </location>
</feature>
<name>A0A0C9WV97_9AGAR</name>
<feature type="region of interest" description="Disordered" evidence="1">
    <location>
        <begin position="75"/>
        <end position="94"/>
    </location>
</feature>
<gene>
    <name evidence="2" type="ORF">K443DRAFT_676830</name>
</gene>
<accession>A0A0C9WV97</accession>
<dbReference type="AlphaFoldDB" id="A0A0C9WV97"/>
<dbReference type="HOGENOM" id="CLU_2386524_0_0_1"/>